<dbReference type="AlphaFoldDB" id="A0A1X2H3S1"/>
<name>A0A1X2H3S1_SYNRA</name>
<feature type="compositionally biased region" description="Low complexity" evidence="1">
    <location>
        <begin position="218"/>
        <end position="234"/>
    </location>
</feature>
<feature type="compositionally biased region" description="Low complexity" evidence="1">
    <location>
        <begin position="77"/>
        <end position="86"/>
    </location>
</feature>
<dbReference type="OMA" id="QWIMTIT"/>
<feature type="compositionally biased region" description="Basic residues" evidence="1">
    <location>
        <begin position="423"/>
        <end position="434"/>
    </location>
</feature>
<sequence>MADPGEALDLARIEQLASLGLDSLLPHHVQLESTRTTPRYSRLDSDQHNMNGNRNDPSLGVPDIAHLSIQDNGESKSGSSAGSPPAQRRSLRPRSAAQKHPYKAELLVFNSKLRRAQYRELKNPTDSIIDDYYRRRNGNKGALAEDETPTSLAIPEDSDEEYAYENHWSDDERYERIRTVSHARTSTSSSSPSPLKRPKNQRHHATRRSPPPPPPPSSSAAAAAAAAQSTSSPQNGSVSKTYQSRKAKRRAKRQSSLPPPPQTTLARQSSSAGADALKQVFPDFFEDDIYSNDDDDDNSNEDNSAFILPRRRPRVVLSSDEDEAPRPPPSRLSPPARLDSIWRIPSDDEDTPMPRRTPSSRRQSSSPGIWDIPSDMDAASDSDSTDASVHRSRSVELGEPTRRTYKRDDKSVLLSRVSERISRHPGRRSTKSKRKEGDDGLDGFIVDDGAEIRRTIEKRSLHGVLPRSYLNPLPARSRSAAADDDSDQDDPRSIRPSHRHRALSAKNKNQRIPLKRKISPYEDDLVKSFDDAHTSSAPTPDSSVPASPAPQSIPALSTRASLVHTSYLCRHLLPQLVAPPPSFEDPSFGLYMMDRIMTVHRLLEPGSEQERQQQEWLQNAFWYHFQLLANLYDDTPGAVSPERACNDCIEFYFFVSRCIGTTADPGKRPLLAFLKTQIQQWMRRVLKLMVPSMETLYPNTRPALTKALLGLLIYSLDWTYRLRRLDTSWGKTTTELWPSARTLAWILYSLSPGSATYAVHLGEMEVRAQQPLVVEGWKVLLVLGPLIYNDDGCIYRMLMDIAKRVEGKDFTIQGEWAHLFESIHRLDLDGHIN</sequence>
<protein>
    <submittedName>
        <fullName evidence="2">Uncharacterized protein</fullName>
    </submittedName>
</protein>
<feature type="compositionally biased region" description="Polar residues" evidence="1">
    <location>
        <begin position="263"/>
        <end position="272"/>
    </location>
</feature>
<feature type="region of interest" description="Disordered" evidence="1">
    <location>
        <begin position="140"/>
        <end position="167"/>
    </location>
</feature>
<comment type="caution">
    <text evidence="2">The sequence shown here is derived from an EMBL/GenBank/DDBJ whole genome shotgun (WGS) entry which is preliminary data.</text>
</comment>
<accession>A0A1X2H3S1</accession>
<feature type="region of interest" description="Disordered" evidence="1">
    <location>
        <begin position="530"/>
        <end position="552"/>
    </location>
</feature>
<feature type="compositionally biased region" description="Basic and acidic residues" evidence="1">
    <location>
        <begin position="393"/>
        <end position="422"/>
    </location>
</feature>
<feature type="region of interest" description="Disordered" evidence="1">
    <location>
        <begin position="467"/>
        <end position="517"/>
    </location>
</feature>
<evidence type="ECO:0000256" key="1">
    <source>
        <dbReference type="SAM" id="MobiDB-lite"/>
    </source>
</evidence>
<feature type="region of interest" description="Disordered" evidence="1">
    <location>
        <begin position="181"/>
        <end position="445"/>
    </location>
</feature>
<dbReference type="EMBL" id="MCGN01000009">
    <property type="protein sequence ID" value="ORY93054.1"/>
    <property type="molecule type" value="Genomic_DNA"/>
</dbReference>
<feature type="region of interest" description="Disordered" evidence="1">
    <location>
        <begin position="32"/>
        <end position="103"/>
    </location>
</feature>
<feature type="compositionally biased region" description="Basic residues" evidence="1">
    <location>
        <begin position="243"/>
        <end position="253"/>
    </location>
</feature>
<feature type="compositionally biased region" description="Low complexity" evidence="1">
    <location>
        <begin position="354"/>
        <end position="367"/>
    </location>
</feature>
<feature type="compositionally biased region" description="Low complexity" evidence="1">
    <location>
        <begin position="185"/>
        <end position="194"/>
    </location>
</feature>
<reference evidence="2 3" key="1">
    <citation type="submission" date="2016-07" db="EMBL/GenBank/DDBJ databases">
        <title>Pervasive Adenine N6-methylation of Active Genes in Fungi.</title>
        <authorList>
            <consortium name="DOE Joint Genome Institute"/>
            <person name="Mondo S.J."/>
            <person name="Dannebaum R.O."/>
            <person name="Kuo R.C."/>
            <person name="Labutti K."/>
            <person name="Haridas S."/>
            <person name="Kuo A."/>
            <person name="Salamov A."/>
            <person name="Ahrendt S.R."/>
            <person name="Lipzen A."/>
            <person name="Sullivan W."/>
            <person name="Andreopoulos W.B."/>
            <person name="Clum A."/>
            <person name="Lindquist E."/>
            <person name="Daum C."/>
            <person name="Ramamoorthy G.K."/>
            <person name="Gryganskyi A."/>
            <person name="Culley D."/>
            <person name="Magnuson J.K."/>
            <person name="James T.Y."/>
            <person name="O'Malley M.A."/>
            <person name="Stajich J.E."/>
            <person name="Spatafora J.W."/>
            <person name="Visel A."/>
            <person name="Grigoriev I.V."/>
        </authorList>
    </citation>
    <scope>NUCLEOTIDE SEQUENCE [LARGE SCALE GENOMIC DNA]</scope>
    <source>
        <strain evidence="2 3">NRRL 2496</strain>
    </source>
</reference>
<evidence type="ECO:0000313" key="3">
    <source>
        <dbReference type="Proteomes" id="UP000242180"/>
    </source>
</evidence>
<feature type="compositionally biased region" description="Acidic residues" evidence="1">
    <location>
        <begin position="284"/>
        <end position="300"/>
    </location>
</feature>
<dbReference type="InParanoid" id="A0A1X2H3S1"/>
<dbReference type="OrthoDB" id="2282326at2759"/>
<keyword evidence="3" id="KW-1185">Reference proteome</keyword>
<organism evidence="2 3">
    <name type="scientific">Syncephalastrum racemosum</name>
    <name type="common">Filamentous fungus</name>
    <dbReference type="NCBI Taxonomy" id="13706"/>
    <lineage>
        <taxon>Eukaryota</taxon>
        <taxon>Fungi</taxon>
        <taxon>Fungi incertae sedis</taxon>
        <taxon>Mucoromycota</taxon>
        <taxon>Mucoromycotina</taxon>
        <taxon>Mucoromycetes</taxon>
        <taxon>Mucorales</taxon>
        <taxon>Syncephalastraceae</taxon>
        <taxon>Syncephalastrum</taxon>
    </lineage>
</organism>
<feature type="compositionally biased region" description="Polar residues" evidence="1">
    <location>
        <begin position="534"/>
        <end position="545"/>
    </location>
</feature>
<dbReference type="Proteomes" id="UP000242180">
    <property type="component" value="Unassembled WGS sequence"/>
</dbReference>
<proteinExistence type="predicted"/>
<gene>
    <name evidence="2" type="ORF">BCR43DRAFT_496263</name>
</gene>
<evidence type="ECO:0000313" key="2">
    <source>
        <dbReference type="EMBL" id="ORY93054.1"/>
    </source>
</evidence>
<feature type="compositionally biased region" description="Basic residues" evidence="1">
    <location>
        <begin position="196"/>
        <end position="207"/>
    </location>
</feature>